<reference evidence="5 6" key="2">
    <citation type="journal article" date="2012" name="Stand. Genomic Sci.">
        <title>Complete genome sequence of the sulfate-reducing firmicute Desulfotomaculum ruminis type strain (DL(T)).</title>
        <authorList>
            <person name="Spring S."/>
            <person name="Visser M."/>
            <person name="Lu M."/>
            <person name="Copeland A."/>
            <person name="Lapidus A."/>
            <person name="Lucas S."/>
            <person name="Cheng J.F."/>
            <person name="Han C."/>
            <person name="Tapia R."/>
            <person name="Goodwin L.A."/>
            <person name="Pitluck S."/>
            <person name="Ivanova N."/>
            <person name="Land M."/>
            <person name="Hauser L."/>
            <person name="Larimer F."/>
            <person name="Rohde M."/>
            <person name="Goker M."/>
            <person name="Detter J.C."/>
            <person name="Kyrpides N.C."/>
            <person name="Woyke T."/>
            <person name="Schaap P.J."/>
            <person name="Plugge C.M."/>
            <person name="Muyzer G."/>
            <person name="Kuever J."/>
            <person name="Pereira I.A."/>
            <person name="Parshina S.N."/>
            <person name="Bernier-Latmani R."/>
            <person name="Stams A.J."/>
            <person name="Klenk H.P."/>
        </authorList>
    </citation>
    <scope>NUCLEOTIDE SEQUENCE [LARGE SCALE GENOMIC DNA]</scope>
    <source>
        <strain evidence="6">ATCC 23193 / DSM 2154 / NCIB 8452 / DL</strain>
    </source>
</reference>
<gene>
    <name evidence="5" type="ordered locus">Desru_3321</name>
</gene>
<name>F6DKA9_DESRL</name>
<organism evidence="5 6">
    <name type="scientific">Desulforamulus ruminis (strain ATCC 23193 / DSM 2154 / NCIMB 8452 / DL)</name>
    <name type="common">Desulfotomaculum ruminis</name>
    <dbReference type="NCBI Taxonomy" id="696281"/>
    <lineage>
        <taxon>Bacteria</taxon>
        <taxon>Bacillati</taxon>
        <taxon>Bacillota</taxon>
        <taxon>Clostridia</taxon>
        <taxon>Eubacteriales</taxon>
        <taxon>Peptococcaceae</taxon>
        <taxon>Desulforamulus</taxon>
    </lineage>
</organism>
<comment type="cofactor">
    <cofactor evidence="1">
        <name>FMN</name>
        <dbReference type="ChEBI" id="CHEBI:58210"/>
    </cofactor>
</comment>
<evidence type="ECO:0000313" key="6">
    <source>
        <dbReference type="Proteomes" id="UP000009234"/>
    </source>
</evidence>
<dbReference type="InterPro" id="IPR052174">
    <property type="entry name" value="Flavoredoxin"/>
</dbReference>
<dbReference type="AlphaFoldDB" id="F6DKA9"/>
<dbReference type="InterPro" id="IPR002563">
    <property type="entry name" value="Flavin_Rdtase-like_dom"/>
</dbReference>
<dbReference type="SUPFAM" id="SSF50475">
    <property type="entry name" value="FMN-binding split barrel"/>
    <property type="match status" value="1"/>
</dbReference>
<protein>
    <submittedName>
        <fullName evidence="5">Flavin reductase domain protein FMN-binding protein</fullName>
    </submittedName>
</protein>
<dbReference type="EMBL" id="CP002780">
    <property type="protein sequence ID" value="AEG61526.1"/>
    <property type="molecule type" value="Genomic_DNA"/>
</dbReference>
<dbReference type="Gene3D" id="2.30.110.10">
    <property type="entry name" value="Electron Transport, Fmn-binding Protein, Chain A"/>
    <property type="match status" value="1"/>
</dbReference>
<proteinExistence type="inferred from homology"/>
<dbReference type="SMART" id="SM00903">
    <property type="entry name" value="Flavin_Reduct"/>
    <property type="match status" value="1"/>
</dbReference>
<dbReference type="InterPro" id="IPR012349">
    <property type="entry name" value="Split_barrel_FMN-bd"/>
</dbReference>
<dbReference type="GO" id="GO:0010181">
    <property type="term" value="F:FMN binding"/>
    <property type="evidence" value="ECO:0007669"/>
    <property type="project" value="InterPro"/>
</dbReference>
<evidence type="ECO:0000256" key="1">
    <source>
        <dbReference type="ARBA" id="ARBA00001917"/>
    </source>
</evidence>
<dbReference type="STRING" id="696281.Desru_3321"/>
<feature type="domain" description="Flavin reductase like" evidence="4">
    <location>
        <begin position="11"/>
        <end position="146"/>
    </location>
</feature>
<dbReference type="KEGG" id="dru:Desru_3321"/>
<reference evidence="6" key="1">
    <citation type="submission" date="2011-05" db="EMBL/GenBank/DDBJ databases">
        <title>Complete sequence of Desulfotomaculum ruminis DSM 2154.</title>
        <authorList>
            <person name="Lucas S."/>
            <person name="Copeland A."/>
            <person name="Lapidus A."/>
            <person name="Cheng J.-F."/>
            <person name="Goodwin L."/>
            <person name="Pitluck S."/>
            <person name="Lu M."/>
            <person name="Detter J.C."/>
            <person name="Han C."/>
            <person name="Tapia R."/>
            <person name="Land M."/>
            <person name="Hauser L."/>
            <person name="Kyrpides N."/>
            <person name="Ivanova N."/>
            <person name="Mikhailova N."/>
            <person name="Pagani I."/>
            <person name="Stams A.J.M."/>
            <person name="Plugge C.M."/>
            <person name="Muyzer G."/>
            <person name="Kuever J."/>
            <person name="Parshina S.N."/>
            <person name="Ivanova A.E."/>
            <person name="Nazina T.N."/>
            <person name="Brambilla E."/>
            <person name="Spring S."/>
            <person name="Klenk H.-P."/>
            <person name="Woyke T."/>
        </authorList>
    </citation>
    <scope>NUCLEOTIDE SEQUENCE [LARGE SCALE GENOMIC DNA]</scope>
    <source>
        <strain evidence="6">ATCC 23193 / DSM 2154 / NCIB 8452 / DL</strain>
    </source>
</reference>
<dbReference type="GO" id="GO:0016646">
    <property type="term" value="F:oxidoreductase activity, acting on the CH-NH group of donors, NAD or NADP as acceptor"/>
    <property type="evidence" value="ECO:0007669"/>
    <property type="project" value="UniProtKB-ARBA"/>
</dbReference>
<dbReference type="Pfam" id="PF01613">
    <property type="entry name" value="Flavin_Reduct"/>
    <property type="match status" value="1"/>
</dbReference>
<sequence>MEKIKLPNRPLGPFPAVLVGADVNGRPNYATLGACGVVSLKPVLYISLKDTHYTTLGVRENGYFSVNIPSAELVQKTDYCGMVSGHQTDKSKVFTPFYDESGKAPMIRECAMNYLCKVIQSIPVFDFTMFLGEIVAVYVNEQCLTDGKPDPLKINPLILMNPNYYDLGRVVGSVFKAGAAPNAT</sequence>
<evidence type="ECO:0000259" key="4">
    <source>
        <dbReference type="SMART" id="SM00903"/>
    </source>
</evidence>
<keyword evidence="6" id="KW-1185">Reference proteome</keyword>
<evidence type="ECO:0000256" key="3">
    <source>
        <dbReference type="ARBA" id="ARBA00038054"/>
    </source>
</evidence>
<dbReference type="PANTHER" id="PTHR43567">
    <property type="entry name" value="FLAVOREDOXIN-RELATED-RELATED"/>
    <property type="match status" value="1"/>
</dbReference>
<dbReference type="Proteomes" id="UP000009234">
    <property type="component" value="Chromosome"/>
</dbReference>
<dbReference type="OrthoDB" id="9806228at2"/>
<keyword evidence="2" id="KW-0285">Flavoprotein</keyword>
<comment type="similarity">
    <text evidence="3">Belongs to the flavoredoxin family.</text>
</comment>
<dbReference type="RefSeq" id="WP_013843272.1">
    <property type="nucleotide sequence ID" value="NC_015589.1"/>
</dbReference>
<accession>F6DKA9</accession>
<dbReference type="HOGENOM" id="CLU_059021_5_5_9"/>
<dbReference type="eggNOG" id="COG1853">
    <property type="taxonomic scope" value="Bacteria"/>
</dbReference>
<evidence type="ECO:0000256" key="2">
    <source>
        <dbReference type="ARBA" id="ARBA00022630"/>
    </source>
</evidence>
<evidence type="ECO:0000313" key="5">
    <source>
        <dbReference type="EMBL" id="AEG61526.1"/>
    </source>
</evidence>
<dbReference type="PANTHER" id="PTHR43567:SF1">
    <property type="entry name" value="FLAVOREDOXIN"/>
    <property type="match status" value="1"/>
</dbReference>